<dbReference type="Proteomes" id="UP000038045">
    <property type="component" value="Unplaced"/>
</dbReference>
<proteinExistence type="predicted"/>
<dbReference type="SUPFAM" id="SSF54001">
    <property type="entry name" value="Cysteine proteinases"/>
    <property type="match status" value="1"/>
</dbReference>
<name>A0A0N4ZIP4_PARTI</name>
<dbReference type="Pfam" id="PF00112">
    <property type="entry name" value="Peptidase_C1"/>
    <property type="match status" value="1"/>
</dbReference>
<evidence type="ECO:0000313" key="3">
    <source>
        <dbReference type="WBParaSite" id="PTRK_0000780350.1"/>
    </source>
</evidence>
<evidence type="ECO:0000313" key="2">
    <source>
        <dbReference type="Proteomes" id="UP000038045"/>
    </source>
</evidence>
<organism evidence="2 3">
    <name type="scientific">Parastrongyloides trichosuri</name>
    <name type="common">Possum-specific nematode worm</name>
    <dbReference type="NCBI Taxonomy" id="131310"/>
    <lineage>
        <taxon>Eukaryota</taxon>
        <taxon>Metazoa</taxon>
        <taxon>Ecdysozoa</taxon>
        <taxon>Nematoda</taxon>
        <taxon>Chromadorea</taxon>
        <taxon>Rhabditida</taxon>
        <taxon>Tylenchina</taxon>
        <taxon>Panagrolaimomorpha</taxon>
        <taxon>Strongyloidoidea</taxon>
        <taxon>Strongyloididae</taxon>
        <taxon>Parastrongyloides</taxon>
    </lineage>
</organism>
<dbReference type="STRING" id="131310.A0A0N4ZIP4"/>
<dbReference type="AlphaFoldDB" id="A0A0N4ZIP4"/>
<evidence type="ECO:0000259" key="1">
    <source>
        <dbReference type="Pfam" id="PF00112"/>
    </source>
</evidence>
<feature type="domain" description="Peptidase C1A papain C-terminal" evidence="1">
    <location>
        <begin position="3"/>
        <end position="65"/>
    </location>
</feature>
<sequence>MKHLELLVINVGPIAVGMDASEAIFQNYKRDVYDNENYSTNINHEVLIVELVSNLVNGGYWIIKNL</sequence>
<reference evidence="3" key="1">
    <citation type="submission" date="2017-02" db="UniProtKB">
        <authorList>
            <consortium name="WormBaseParasite"/>
        </authorList>
    </citation>
    <scope>IDENTIFICATION</scope>
</reference>
<accession>A0A0N4ZIP4</accession>
<dbReference type="GO" id="GO:0006508">
    <property type="term" value="P:proteolysis"/>
    <property type="evidence" value="ECO:0007669"/>
    <property type="project" value="InterPro"/>
</dbReference>
<dbReference type="WBParaSite" id="PTRK_0000780350.1">
    <property type="protein sequence ID" value="PTRK_0000780350.1"/>
    <property type="gene ID" value="PTRK_0000780350"/>
</dbReference>
<dbReference type="InterPro" id="IPR038765">
    <property type="entry name" value="Papain-like_cys_pep_sf"/>
</dbReference>
<dbReference type="InterPro" id="IPR000668">
    <property type="entry name" value="Peptidase_C1A_C"/>
</dbReference>
<dbReference type="GO" id="GO:0008234">
    <property type="term" value="F:cysteine-type peptidase activity"/>
    <property type="evidence" value="ECO:0007669"/>
    <property type="project" value="InterPro"/>
</dbReference>
<dbReference type="Gene3D" id="3.90.70.10">
    <property type="entry name" value="Cysteine proteinases"/>
    <property type="match status" value="1"/>
</dbReference>
<protein>
    <submittedName>
        <fullName evidence="3">Pept_C1 domain-containing protein</fullName>
    </submittedName>
</protein>
<keyword evidence="2" id="KW-1185">Reference proteome</keyword>